<dbReference type="AlphaFoldDB" id="A0A9N8ZXJ1"/>
<accession>A0A9N8ZXJ1</accession>
<sequence>MSTLGNTSGYKPSVSEVSSNTTSKDSLTSEKTASSIEISTNPTFQLLKSNDALTKFRELWWNQGNIHPSARWEEASDVSWEKYAERTDMFSVHGNWEWVDRKVYVYDLPLGPHCTCSCAIIREIILKDPEKTMVMYGSVSTRADGMGKEADGSVIPRGKPYVNSNGVRHKPWPNLIIEVASLETEEHLLNVVKNYWLYPNRAHDVIAIKLIRSDTIISRMKAWHYCIDNRELTGELIPVTEFEFETINDENQIIIQPQQFTINIKTECIFHGMPTDFHIPTSISNPLTIDLYYVLLNMEEELIL</sequence>
<evidence type="ECO:0000313" key="3">
    <source>
        <dbReference type="Proteomes" id="UP000789405"/>
    </source>
</evidence>
<dbReference type="EMBL" id="CAJVPY010001176">
    <property type="protein sequence ID" value="CAG8510523.1"/>
    <property type="molecule type" value="Genomic_DNA"/>
</dbReference>
<proteinExistence type="predicted"/>
<evidence type="ECO:0000256" key="1">
    <source>
        <dbReference type="SAM" id="MobiDB-lite"/>
    </source>
</evidence>
<protein>
    <submittedName>
        <fullName evidence="2">15775_t:CDS:1</fullName>
    </submittedName>
</protein>
<name>A0A9N8ZXJ1_9GLOM</name>
<feature type="region of interest" description="Disordered" evidence="1">
    <location>
        <begin position="1"/>
        <end position="32"/>
    </location>
</feature>
<evidence type="ECO:0000313" key="2">
    <source>
        <dbReference type="EMBL" id="CAG8510523.1"/>
    </source>
</evidence>
<dbReference type="Proteomes" id="UP000789405">
    <property type="component" value="Unassembled WGS sequence"/>
</dbReference>
<keyword evidence="3" id="KW-1185">Reference proteome</keyword>
<dbReference type="OrthoDB" id="2391321at2759"/>
<reference evidence="2" key="1">
    <citation type="submission" date="2021-06" db="EMBL/GenBank/DDBJ databases">
        <authorList>
            <person name="Kallberg Y."/>
            <person name="Tangrot J."/>
            <person name="Rosling A."/>
        </authorList>
    </citation>
    <scope>NUCLEOTIDE SEQUENCE</scope>
    <source>
        <strain evidence="2">MA453B</strain>
    </source>
</reference>
<comment type="caution">
    <text evidence="2">The sequence shown here is derived from an EMBL/GenBank/DDBJ whole genome shotgun (WGS) entry which is preliminary data.</text>
</comment>
<organism evidence="2 3">
    <name type="scientific">Dentiscutata erythropus</name>
    <dbReference type="NCBI Taxonomy" id="1348616"/>
    <lineage>
        <taxon>Eukaryota</taxon>
        <taxon>Fungi</taxon>
        <taxon>Fungi incertae sedis</taxon>
        <taxon>Mucoromycota</taxon>
        <taxon>Glomeromycotina</taxon>
        <taxon>Glomeromycetes</taxon>
        <taxon>Diversisporales</taxon>
        <taxon>Gigasporaceae</taxon>
        <taxon>Dentiscutata</taxon>
    </lineage>
</organism>
<gene>
    <name evidence="2" type="ORF">DERYTH_LOCUS3362</name>
</gene>